<feature type="non-terminal residue" evidence="2">
    <location>
        <position position="1"/>
    </location>
</feature>
<protein>
    <submittedName>
        <fullName evidence="2">Uncharacterized protein</fullName>
    </submittedName>
</protein>
<evidence type="ECO:0000313" key="3">
    <source>
        <dbReference type="Proteomes" id="UP000652761"/>
    </source>
</evidence>
<accession>A0A843TP09</accession>
<dbReference type="EMBL" id="NMUH01000196">
    <property type="protein sequence ID" value="MQL74192.1"/>
    <property type="molecule type" value="Genomic_DNA"/>
</dbReference>
<reference evidence="2" key="1">
    <citation type="submission" date="2017-07" db="EMBL/GenBank/DDBJ databases">
        <title>Taro Niue Genome Assembly and Annotation.</title>
        <authorList>
            <person name="Atibalentja N."/>
            <person name="Keating K."/>
            <person name="Fields C.J."/>
        </authorList>
    </citation>
    <scope>NUCLEOTIDE SEQUENCE</scope>
    <source>
        <strain evidence="2">Niue_2</strain>
        <tissue evidence="2">Leaf</tissue>
    </source>
</reference>
<organism evidence="2 3">
    <name type="scientific">Colocasia esculenta</name>
    <name type="common">Wild taro</name>
    <name type="synonym">Arum esculentum</name>
    <dbReference type="NCBI Taxonomy" id="4460"/>
    <lineage>
        <taxon>Eukaryota</taxon>
        <taxon>Viridiplantae</taxon>
        <taxon>Streptophyta</taxon>
        <taxon>Embryophyta</taxon>
        <taxon>Tracheophyta</taxon>
        <taxon>Spermatophyta</taxon>
        <taxon>Magnoliopsida</taxon>
        <taxon>Liliopsida</taxon>
        <taxon>Araceae</taxon>
        <taxon>Aroideae</taxon>
        <taxon>Colocasieae</taxon>
        <taxon>Colocasia</taxon>
    </lineage>
</organism>
<feature type="compositionally biased region" description="Basic residues" evidence="1">
    <location>
        <begin position="11"/>
        <end position="20"/>
    </location>
</feature>
<evidence type="ECO:0000256" key="1">
    <source>
        <dbReference type="SAM" id="MobiDB-lite"/>
    </source>
</evidence>
<name>A0A843TP09_COLES</name>
<proteinExistence type="predicted"/>
<feature type="region of interest" description="Disordered" evidence="1">
    <location>
        <begin position="1"/>
        <end position="22"/>
    </location>
</feature>
<evidence type="ECO:0000313" key="2">
    <source>
        <dbReference type="EMBL" id="MQL74192.1"/>
    </source>
</evidence>
<gene>
    <name evidence="2" type="ORF">Taro_006553</name>
</gene>
<dbReference type="Proteomes" id="UP000652761">
    <property type="component" value="Unassembled WGS sequence"/>
</dbReference>
<keyword evidence="3" id="KW-1185">Reference proteome</keyword>
<sequence>VRLHSSTFHSGLKRRGHSKGRLPPWAVVPMVRSLVRAEGPGIGAVTVPFRVFGPVGGGVDGQILGESRGSGYRGRHSGIRARDLSRLVMEISNDVKSLRKYK</sequence>
<dbReference type="AlphaFoldDB" id="A0A843TP09"/>
<comment type="caution">
    <text evidence="2">The sequence shown here is derived from an EMBL/GenBank/DDBJ whole genome shotgun (WGS) entry which is preliminary data.</text>
</comment>